<accession>Q95S99</accession>
<evidence type="ECO:0000313" key="1">
    <source>
        <dbReference type="EMBL" id="AAL28444.1"/>
    </source>
</evidence>
<dbReference type="AlphaFoldDB" id="Q95S99"/>
<protein>
    <submittedName>
        <fullName evidence="1">GM04775p</fullName>
    </submittedName>
</protein>
<name>Q95S99_DROME</name>
<proteinExistence type="evidence at transcript level"/>
<reference evidence="1" key="1">
    <citation type="submission" date="2001-10" db="EMBL/GenBank/DDBJ databases">
        <authorList>
            <person name="Stapleton M."/>
            <person name="Brokstein P."/>
            <person name="Hong L."/>
            <person name="Agbayani A."/>
            <person name="Carlson J."/>
            <person name="Champe M."/>
            <person name="Chavez C."/>
            <person name="Dorsett V."/>
            <person name="Farfan D."/>
            <person name="Frise E."/>
            <person name="George R."/>
            <person name="Gonzalez M."/>
            <person name="Guarin H."/>
            <person name="Li P."/>
            <person name="Liao G."/>
            <person name="Miranda A."/>
            <person name="Mungall C.J."/>
            <person name="Nunoo J."/>
            <person name="Pacleb J."/>
            <person name="Paragas V."/>
            <person name="Park S."/>
            <person name="Phouanenavong S."/>
            <person name="Wan K."/>
            <person name="Yu C."/>
            <person name="Lewis S.E."/>
            <person name="Rubin G.M."/>
            <person name="Celniker S."/>
        </authorList>
    </citation>
    <scope>NUCLEOTIDE SEQUENCE</scope>
</reference>
<dbReference type="EMBL" id="AY060896">
    <property type="protein sequence ID" value="AAL28444.1"/>
    <property type="molecule type" value="mRNA"/>
</dbReference>
<sequence length="61" mass="6969">MLTSDRWSPMPSSLLDCLLGFQSPFVGLLIQGSMAQRILITLLRQLLFLLLYCNRYVLVPL</sequence>
<organism evidence="1">
    <name type="scientific">Drosophila melanogaster</name>
    <name type="common">Fruit fly</name>
    <dbReference type="NCBI Taxonomy" id="7227"/>
    <lineage>
        <taxon>Eukaryota</taxon>
        <taxon>Metazoa</taxon>
        <taxon>Ecdysozoa</taxon>
        <taxon>Arthropoda</taxon>
        <taxon>Hexapoda</taxon>
        <taxon>Insecta</taxon>
        <taxon>Pterygota</taxon>
        <taxon>Neoptera</taxon>
        <taxon>Endopterygota</taxon>
        <taxon>Diptera</taxon>
        <taxon>Brachycera</taxon>
        <taxon>Muscomorpha</taxon>
        <taxon>Ephydroidea</taxon>
        <taxon>Drosophilidae</taxon>
        <taxon>Drosophila</taxon>
        <taxon>Sophophora</taxon>
    </lineage>
</organism>